<reference evidence="13" key="1">
    <citation type="submission" date="2022-07" db="EMBL/GenBank/DDBJ databases">
        <title>Fungi with potential for degradation of polypropylene.</title>
        <authorList>
            <person name="Gostincar C."/>
        </authorList>
    </citation>
    <scope>NUCLEOTIDE SEQUENCE</scope>
    <source>
        <strain evidence="13">EXF-13308</strain>
    </source>
</reference>
<evidence type="ECO:0000256" key="4">
    <source>
        <dbReference type="ARBA" id="ARBA00022723"/>
    </source>
</evidence>
<dbReference type="Pfam" id="PF01485">
    <property type="entry name" value="IBR"/>
    <property type="match status" value="2"/>
</dbReference>
<dbReference type="GO" id="GO:0008270">
    <property type="term" value="F:zinc ion binding"/>
    <property type="evidence" value="ECO:0007669"/>
    <property type="project" value="UniProtKB-KW"/>
</dbReference>
<dbReference type="EMBL" id="JANBVO010000056">
    <property type="protein sequence ID" value="KAJ9132512.1"/>
    <property type="molecule type" value="Genomic_DNA"/>
</dbReference>
<dbReference type="Gene3D" id="3.30.40.10">
    <property type="entry name" value="Zinc/RING finger domain, C3HC4 (zinc finger)"/>
    <property type="match status" value="1"/>
</dbReference>
<feature type="region of interest" description="Disordered" evidence="10">
    <location>
        <begin position="1"/>
        <end position="282"/>
    </location>
</feature>
<dbReference type="Proteomes" id="UP001174694">
    <property type="component" value="Unassembled WGS sequence"/>
</dbReference>
<protein>
    <recommendedName>
        <fullName evidence="2">RBR-type E3 ubiquitin transferase</fullName>
        <ecNumber evidence="2">2.3.2.31</ecNumber>
    </recommendedName>
</protein>
<feature type="compositionally biased region" description="Polar residues" evidence="10">
    <location>
        <begin position="21"/>
        <end position="47"/>
    </location>
</feature>
<dbReference type="Gene3D" id="1.20.120.1750">
    <property type="match status" value="1"/>
</dbReference>
<evidence type="ECO:0000256" key="10">
    <source>
        <dbReference type="SAM" id="MobiDB-lite"/>
    </source>
</evidence>
<dbReference type="PANTHER" id="PTHR11685">
    <property type="entry name" value="RBR FAMILY RING FINGER AND IBR DOMAIN-CONTAINING"/>
    <property type="match status" value="1"/>
</dbReference>
<dbReference type="GO" id="GO:0016567">
    <property type="term" value="P:protein ubiquitination"/>
    <property type="evidence" value="ECO:0007669"/>
    <property type="project" value="InterPro"/>
</dbReference>
<evidence type="ECO:0000256" key="9">
    <source>
        <dbReference type="PROSITE-ProRule" id="PRU00175"/>
    </source>
</evidence>
<dbReference type="InterPro" id="IPR017907">
    <property type="entry name" value="Znf_RING_CS"/>
</dbReference>
<comment type="caution">
    <text evidence="13">The sequence shown here is derived from an EMBL/GenBank/DDBJ whole genome shotgun (WGS) entry which is preliminary data.</text>
</comment>
<feature type="compositionally biased region" description="Basic and acidic residues" evidence="10">
    <location>
        <begin position="246"/>
        <end position="257"/>
    </location>
</feature>
<feature type="compositionally biased region" description="Basic residues" evidence="10">
    <location>
        <begin position="1"/>
        <end position="11"/>
    </location>
</feature>
<evidence type="ECO:0000256" key="2">
    <source>
        <dbReference type="ARBA" id="ARBA00012251"/>
    </source>
</evidence>
<feature type="compositionally biased region" description="Low complexity" evidence="10">
    <location>
        <begin position="267"/>
        <end position="282"/>
    </location>
</feature>
<evidence type="ECO:0000256" key="7">
    <source>
        <dbReference type="ARBA" id="ARBA00022786"/>
    </source>
</evidence>
<keyword evidence="7" id="KW-0833">Ubl conjugation pathway</keyword>
<evidence type="ECO:0000256" key="1">
    <source>
        <dbReference type="ARBA" id="ARBA00001798"/>
    </source>
</evidence>
<dbReference type="EC" id="2.3.2.31" evidence="2"/>
<keyword evidence="5" id="KW-0677">Repeat</keyword>
<organism evidence="13 14">
    <name type="scientific">Pleurostoma richardsiae</name>
    <dbReference type="NCBI Taxonomy" id="41990"/>
    <lineage>
        <taxon>Eukaryota</taxon>
        <taxon>Fungi</taxon>
        <taxon>Dikarya</taxon>
        <taxon>Ascomycota</taxon>
        <taxon>Pezizomycotina</taxon>
        <taxon>Sordariomycetes</taxon>
        <taxon>Sordariomycetidae</taxon>
        <taxon>Calosphaeriales</taxon>
        <taxon>Pleurostomataceae</taxon>
        <taxon>Pleurostoma</taxon>
    </lineage>
</organism>
<evidence type="ECO:0000259" key="12">
    <source>
        <dbReference type="PROSITE" id="PS51873"/>
    </source>
</evidence>
<evidence type="ECO:0000313" key="14">
    <source>
        <dbReference type="Proteomes" id="UP001174694"/>
    </source>
</evidence>
<feature type="domain" description="RING-type" evidence="12">
    <location>
        <begin position="308"/>
        <end position="507"/>
    </location>
</feature>
<dbReference type="GO" id="GO:0061630">
    <property type="term" value="F:ubiquitin protein ligase activity"/>
    <property type="evidence" value="ECO:0007669"/>
    <property type="project" value="UniProtKB-EC"/>
</dbReference>
<evidence type="ECO:0000259" key="11">
    <source>
        <dbReference type="PROSITE" id="PS50089"/>
    </source>
</evidence>
<feature type="domain" description="RING-type" evidence="11">
    <location>
        <begin position="312"/>
        <end position="356"/>
    </location>
</feature>
<keyword evidence="4" id="KW-0479">Metal-binding</keyword>
<feature type="compositionally biased region" description="Basic and acidic residues" evidence="10">
    <location>
        <begin position="61"/>
        <end position="79"/>
    </location>
</feature>
<evidence type="ECO:0000256" key="6">
    <source>
        <dbReference type="ARBA" id="ARBA00022771"/>
    </source>
</evidence>
<feature type="region of interest" description="Disordered" evidence="10">
    <location>
        <begin position="766"/>
        <end position="818"/>
    </location>
</feature>
<feature type="region of interest" description="Disordered" evidence="10">
    <location>
        <begin position="523"/>
        <end position="552"/>
    </location>
</feature>
<accession>A0AA38RAV4</accession>
<evidence type="ECO:0000256" key="5">
    <source>
        <dbReference type="ARBA" id="ARBA00022737"/>
    </source>
</evidence>
<proteinExistence type="predicted"/>
<feature type="region of interest" description="Disordered" evidence="10">
    <location>
        <begin position="676"/>
        <end position="702"/>
    </location>
</feature>
<dbReference type="InterPro" id="IPR001841">
    <property type="entry name" value="Znf_RING"/>
</dbReference>
<evidence type="ECO:0000256" key="3">
    <source>
        <dbReference type="ARBA" id="ARBA00022679"/>
    </source>
</evidence>
<dbReference type="InterPro" id="IPR013083">
    <property type="entry name" value="Znf_RING/FYVE/PHD"/>
</dbReference>
<gene>
    <name evidence="13" type="ORF">NKR23_g11189</name>
</gene>
<keyword evidence="3 13" id="KW-0808">Transferase</keyword>
<feature type="compositionally biased region" description="Basic and acidic residues" evidence="10">
    <location>
        <begin position="115"/>
        <end position="128"/>
    </location>
</feature>
<keyword evidence="8" id="KW-0862">Zinc</keyword>
<keyword evidence="6 9" id="KW-0863">Zinc-finger</keyword>
<feature type="compositionally biased region" description="Basic and acidic residues" evidence="10">
    <location>
        <begin position="179"/>
        <end position="236"/>
    </location>
</feature>
<dbReference type="CDD" id="cd20335">
    <property type="entry name" value="BRcat_RBR"/>
    <property type="match status" value="1"/>
</dbReference>
<dbReference type="PROSITE" id="PS50089">
    <property type="entry name" value="ZF_RING_2"/>
    <property type="match status" value="1"/>
</dbReference>
<dbReference type="InterPro" id="IPR044066">
    <property type="entry name" value="TRIAD_supradom"/>
</dbReference>
<dbReference type="PROSITE" id="PS00518">
    <property type="entry name" value="ZF_RING_1"/>
    <property type="match status" value="1"/>
</dbReference>
<evidence type="ECO:0000313" key="13">
    <source>
        <dbReference type="EMBL" id="KAJ9132512.1"/>
    </source>
</evidence>
<dbReference type="SUPFAM" id="SSF57850">
    <property type="entry name" value="RING/U-box"/>
    <property type="match status" value="2"/>
</dbReference>
<evidence type="ECO:0000256" key="8">
    <source>
        <dbReference type="ARBA" id="ARBA00022833"/>
    </source>
</evidence>
<dbReference type="PROSITE" id="PS51873">
    <property type="entry name" value="TRIAD"/>
    <property type="match status" value="1"/>
</dbReference>
<dbReference type="CDD" id="cd22584">
    <property type="entry name" value="Rcat_RBR_unk"/>
    <property type="match status" value="1"/>
</dbReference>
<feature type="compositionally biased region" description="Basic residues" evidence="10">
    <location>
        <begin position="137"/>
        <end position="149"/>
    </location>
</feature>
<dbReference type="InterPro" id="IPR002867">
    <property type="entry name" value="IBR_dom"/>
</dbReference>
<keyword evidence="14" id="KW-1185">Reference proteome</keyword>
<dbReference type="InterPro" id="IPR031127">
    <property type="entry name" value="E3_UB_ligase_RBR"/>
</dbReference>
<name>A0AA38RAV4_9PEZI</name>
<dbReference type="AlphaFoldDB" id="A0AA38RAV4"/>
<feature type="compositionally biased region" description="Acidic residues" evidence="10">
    <location>
        <begin position="155"/>
        <end position="178"/>
    </location>
</feature>
<comment type="catalytic activity">
    <reaction evidence="1">
        <text>[E2 ubiquitin-conjugating enzyme]-S-ubiquitinyl-L-cysteine + [acceptor protein]-L-lysine = [E2 ubiquitin-conjugating enzyme]-L-cysteine + [acceptor protein]-N(6)-ubiquitinyl-L-lysine.</text>
        <dbReference type="EC" id="2.3.2.31"/>
    </reaction>
</comment>
<sequence length="818" mass="94352">MSSSRHHHRRPSTSVRAAAHSISSSVTSMRLPRSSTMPLMTRPTTTVAHRRLTAKDSWPYDEDRISRSDSRRSGSRRDVSPPSAHQYRSTPDTRRSSRTSVSESDDETDVTVSTQDEREERSPRRQVKDLYVVPVERRRRRHHQSRPRKTQQEIIYEEEDGEDEERDQEQEEEVEEEVYQYREEDDRRSRHAPRLEEKRSQSRHSSDRHGRREYQRLPHGAHRDRSRIPSIDDERPSPSPKRSSKRYYESEMVHSEKPPSSLRRSNTTGVSQVTTSQTVSSSAKRSSTFLGSFFGSSLQAHASEKPVKIVDCVVCMDELPSRKTAKLKCGHRMCNHCLKRSFKLSITDPQHMPPKCCTSDNIPLKHVERLFDMTFKKNWNKKFAEYSSRNRIYCPSRRCGEWIRPEDTYHEDGRVVAKCGHCKTKVCCACNGKWHKSRECPGDDETNRLLEQAKEEGWQRCYRCKAMVELKEGCNHMTCRCGAEFCMICGAKWKGCECPWFNYDDVENDRLDHMQIPIPIRTGRADYQTPPSPRDYRPGGPPPLTAARPRPRSYEEEMYLRRLQEQRDGHLARRLQVSDDYHDRDDYLDDIGDVTGLGNQAGHFMNDNYRRRPEPIVVPPPPPPPIPIPQFNPFERVERVERVERASSGPDYVSGINRARGVRASSLERRLADRFNPDLRHSPTNRSSMADYTGPPPTLRTSMTMPPMPTTVPVAMPAVPPPPSAVPMARRHTLEDDRYNSPRSRLSERLGPNPRMNYDYADYESEVAPHSPHGHRQHLRDPPKQSIMAGLGGQGRGMDRVSQWRTHVEPGLPEAEAA</sequence>